<dbReference type="InterPro" id="IPR007829">
    <property type="entry name" value="TM2"/>
</dbReference>
<evidence type="ECO:0000259" key="6">
    <source>
        <dbReference type="Pfam" id="PF05154"/>
    </source>
</evidence>
<reference evidence="7 8" key="1">
    <citation type="submission" date="2022-03" db="EMBL/GenBank/DDBJ databases">
        <title>Novel taxa within the pig intestine.</title>
        <authorList>
            <person name="Wylensek D."/>
            <person name="Bishof K."/>
            <person name="Afrizal A."/>
            <person name="Clavel T."/>
        </authorList>
    </citation>
    <scope>NUCLEOTIDE SEQUENCE [LARGE SCALE GENOMIC DNA]</scope>
    <source>
        <strain evidence="7 8">CLA-KB-P133</strain>
    </source>
</reference>
<proteinExistence type="predicted"/>
<evidence type="ECO:0000256" key="4">
    <source>
        <dbReference type="ARBA" id="ARBA00023136"/>
    </source>
</evidence>
<dbReference type="Pfam" id="PF05154">
    <property type="entry name" value="TM2"/>
    <property type="match status" value="1"/>
</dbReference>
<evidence type="ECO:0000313" key="7">
    <source>
        <dbReference type="EMBL" id="MDX8418567.1"/>
    </source>
</evidence>
<evidence type="ECO:0000256" key="5">
    <source>
        <dbReference type="SAM" id="Phobius"/>
    </source>
</evidence>
<dbReference type="Proteomes" id="UP001286174">
    <property type="component" value="Unassembled WGS sequence"/>
</dbReference>
<keyword evidence="2 5" id="KW-0812">Transmembrane</keyword>
<feature type="transmembrane region" description="Helical" evidence="5">
    <location>
        <begin position="81"/>
        <end position="101"/>
    </location>
</feature>
<dbReference type="EMBL" id="JALBUR010000001">
    <property type="protein sequence ID" value="MDX8418567.1"/>
    <property type="molecule type" value="Genomic_DNA"/>
</dbReference>
<comment type="caution">
    <text evidence="7">The sequence shown here is derived from an EMBL/GenBank/DDBJ whole genome shotgun (WGS) entry which is preliminary data.</text>
</comment>
<evidence type="ECO:0000313" key="8">
    <source>
        <dbReference type="Proteomes" id="UP001286174"/>
    </source>
</evidence>
<evidence type="ECO:0000256" key="1">
    <source>
        <dbReference type="ARBA" id="ARBA00004141"/>
    </source>
</evidence>
<protein>
    <submittedName>
        <fullName evidence="7">TM2 domain-containing protein</fullName>
    </submittedName>
</protein>
<gene>
    <name evidence="7" type="ORF">MOZ60_00500</name>
</gene>
<name>A0AB35U2U0_9FIRM</name>
<organism evidence="7 8">
    <name type="scientific">Grylomicrobium aquisgranensis</name>
    <dbReference type="NCBI Taxonomy" id="2926318"/>
    <lineage>
        <taxon>Bacteria</taxon>
        <taxon>Bacillati</taxon>
        <taxon>Bacillota</taxon>
        <taxon>Erysipelotrichia</taxon>
        <taxon>Erysipelotrichales</taxon>
        <taxon>Erysipelotrichaceae</taxon>
        <taxon>Grylomicrobium</taxon>
    </lineage>
</organism>
<keyword evidence="4 5" id="KW-0472">Membrane</keyword>
<dbReference type="AlphaFoldDB" id="A0AB35U2U0"/>
<dbReference type="GO" id="GO:0016020">
    <property type="term" value="C:membrane"/>
    <property type="evidence" value="ECO:0007669"/>
    <property type="project" value="UniProtKB-SubCell"/>
</dbReference>
<keyword evidence="8" id="KW-1185">Reference proteome</keyword>
<evidence type="ECO:0000256" key="3">
    <source>
        <dbReference type="ARBA" id="ARBA00022989"/>
    </source>
</evidence>
<accession>A0AB35U2U0</accession>
<evidence type="ECO:0000256" key="2">
    <source>
        <dbReference type="ARBA" id="ARBA00022692"/>
    </source>
</evidence>
<feature type="domain" description="TM2" evidence="6">
    <location>
        <begin position="80"/>
        <end position="126"/>
    </location>
</feature>
<comment type="subcellular location">
    <subcellularLocation>
        <location evidence="1">Membrane</location>
        <topology evidence="1">Multi-pass membrane protein</topology>
    </subcellularLocation>
</comment>
<sequence length="152" mass="16789">MSWKVLKVNQERGMVSLGSHHNNTLKELPLSAFNFTPMQGDQVDVYEGDGKVMAVLHDGHSERDTIDEAFARESDTVTVNAAVYALLAFLFGIFGAHHFYAGDSSRGLKYLLLTLLLGWTVVIPIILYVKSIISAVKVLSQPSVNGMTELHR</sequence>
<feature type="transmembrane region" description="Helical" evidence="5">
    <location>
        <begin position="107"/>
        <end position="129"/>
    </location>
</feature>
<dbReference type="RefSeq" id="WP_370595262.1">
    <property type="nucleotide sequence ID" value="NZ_JALBUR010000001.1"/>
</dbReference>
<keyword evidence="3 5" id="KW-1133">Transmembrane helix</keyword>